<dbReference type="SUPFAM" id="SSF109604">
    <property type="entry name" value="HD-domain/PDEase-like"/>
    <property type="match status" value="1"/>
</dbReference>
<feature type="binding site" evidence="5">
    <location>
        <position position="607"/>
    </location>
    <ligand>
        <name>Zn(2+)</name>
        <dbReference type="ChEBI" id="CHEBI:29105"/>
        <label>1</label>
    </ligand>
</feature>
<dbReference type="InterPro" id="IPR029016">
    <property type="entry name" value="GAF-like_dom_sf"/>
</dbReference>
<keyword evidence="1" id="KW-0140">cGMP</keyword>
<dbReference type="EMBL" id="CAIIXF020000011">
    <property type="protein sequence ID" value="CAH1799282.1"/>
    <property type="molecule type" value="Genomic_DNA"/>
</dbReference>
<dbReference type="Proteomes" id="UP000749559">
    <property type="component" value="Unassembled WGS sequence"/>
</dbReference>
<feature type="binding site" evidence="5">
    <location>
        <position position="606"/>
    </location>
    <ligand>
        <name>Zn(2+)</name>
        <dbReference type="ChEBI" id="CHEBI:29105"/>
        <label>1</label>
    </ligand>
</feature>
<dbReference type="Gene3D" id="1.10.1300.10">
    <property type="entry name" value="3'5'-cyclic nucleotide phosphodiesterase, catalytic domain"/>
    <property type="match status" value="1"/>
</dbReference>
<comment type="caution">
    <text evidence="8">The sequence shown here is derived from an EMBL/GenBank/DDBJ whole genome shotgun (WGS) entry which is preliminary data.</text>
</comment>
<sequence>MSFASKQVAHRRLPPLPGSSNTHNSTRRRTMDSLSNLCPGSQQSLSFMTSLNSSISKEMNSFLTLTPDKVQTYLSTHPGVLDEYVINLVSSAKLEEWMAKKKEHAPKRTDSQYEHVPNSNEAYLNKDMTTVTNNLVMTLSTTCDISQMLYDITNTTATAIKSDCFALYILANSAHDVCLFRPNGARESRFKVCGPVGGGTTISAHVAKTKKTILLRDILGDERFPKGTGIEGSSAQSVLCIPIIIPHDDIVGVAEFSRTWESKPFGEMDLQTATAMVAWSSAAIYQGQINRGLMKQGDLNNFLLEVFKIIFEDIISMEKLVSNIMSFTKDLVNADRCAMFLVDEEKDELYCELFDEGAEKGENRFTKKKIRFSTSKGISGHVARTAEVVNIKDAYQDPRFNRDVDKLTGYTTKNLLTMPIISKKKVTGVVQMVNKVGHEEQGFSSIDEKNFETFAVYCAMALYLSKLYSTLNHQTMIHAIAIEQLSYHQQASEEEFGRLLSKPFSNKVTLSDIEKYEFYGKEYDKDLPQLFLMMTTNLFGAGLFSLSKLCRFVLTVRKNYRPVAYHNWHHGFNVAHCVYCILIRTMPNGTFTELQALGLFIGAICHDLDHRGYNNMGMKNIDSPIAALYSTSLMEQHHYNQTVGILQQSGHDILDFLTKEDYKTVLKSIKDAIIATDLAIYFGNQKILTKDLDEGTFDLDKRKNEVMALMMTAADLCAICKLWPTQQETAILIYILQE</sequence>
<evidence type="ECO:0000313" key="8">
    <source>
        <dbReference type="EMBL" id="CAH1799282.1"/>
    </source>
</evidence>
<evidence type="ECO:0000256" key="1">
    <source>
        <dbReference type="ARBA" id="ARBA00022535"/>
    </source>
</evidence>
<dbReference type="GO" id="GO:0004114">
    <property type="term" value="F:3',5'-cyclic-nucleotide phosphodiesterase activity"/>
    <property type="evidence" value="ECO:0007669"/>
    <property type="project" value="InterPro"/>
</dbReference>
<dbReference type="PRINTS" id="PR00387">
    <property type="entry name" value="PDIESTERASE1"/>
</dbReference>
<reference evidence="8" key="1">
    <citation type="submission" date="2022-03" db="EMBL/GenBank/DDBJ databases">
        <authorList>
            <person name="Martin C."/>
        </authorList>
    </citation>
    <scope>NUCLEOTIDE SEQUENCE</scope>
</reference>
<dbReference type="SMART" id="SM00065">
    <property type="entry name" value="GAF"/>
    <property type="match status" value="2"/>
</dbReference>
<keyword evidence="2 5" id="KW-0479">Metal-binding</keyword>
<dbReference type="AlphaFoldDB" id="A0A8S4PZF4"/>
<dbReference type="GO" id="GO:0007165">
    <property type="term" value="P:signal transduction"/>
    <property type="evidence" value="ECO:0007669"/>
    <property type="project" value="InterPro"/>
</dbReference>
<dbReference type="SUPFAM" id="SSF55781">
    <property type="entry name" value="GAF domain-like"/>
    <property type="match status" value="2"/>
</dbReference>
<feature type="region of interest" description="Disordered" evidence="6">
    <location>
        <begin position="1"/>
        <end position="37"/>
    </location>
</feature>
<dbReference type="OrthoDB" id="295473at2759"/>
<protein>
    <recommendedName>
        <fullName evidence="7">PDEase domain-containing protein</fullName>
    </recommendedName>
</protein>
<dbReference type="InterPro" id="IPR002073">
    <property type="entry name" value="PDEase_catalytic_dom"/>
</dbReference>
<dbReference type="InterPro" id="IPR036971">
    <property type="entry name" value="PDEase_catalytic_dom_sf"/>
</dbReference>
<organism evidence="8 9">
    <name type="scientific">Owenia fusiformis</name>
    <name type="common">Polychaete worm</name>
    <dbReference type="NCBI Taxonomy" id="6347"/>
    <lineage>
        <taxon>Eukaryota</taxon>
        <taxon>Metazoa</taxon>
        <taxon>Spiralia</taxon>
        <taxon>Lophotrochozoa</taxon>
        <taxon>Annelida</taxon>
        <taxon>Polychaeta</taxon>
        <taxon>Sedentaria</taxon>
        <taxon>Canalipalpata</taxon>
        <taxon>Sabellida</taxon>
        <taxon>Oweniida</taxon>
        <taxon>Oweniidae</taxon>
        <taxon>Owenia</taxon>
    </lineage>
</organism>
<dbReference type="PROSITE" id="PS51845">
    <property type="entry name" value="PDEASE_I_2"/>
    <property type="match status" value="1"/>
</dbReference>
<dbReference type="Pfam" id="PF01590">
    <property type="entry name" value="GAF"/>
    <property type="match status" value="2"/>
</dbReference>
<proteinExistence type="predicted"/>
<evidence type="ECO:0000256" key="3">
    <source>
        <dbReference type="ARBA" id="ARBA00022801"/>
    </source>
</evidence>
<dbReference type="GO" id="GO:0046872">
    <property type="term" value="F:metal ion binding"/>
    <property type="evidence" value="ECO:0007669"/>
    <property type="project" value="UniProtKB-KW"/>
</dbReference>
<feature type="binding site" evidence="5">
    <location>
        <position position="715"/>
    </location>
    <ligand>
        <name>Zn(2+)</name>
        <dbReference type="ChEBI" id="CHEBI:29105"/>
        <label>1</label>
    </ligand>
</feature>
<evidence type="ECO:0000313" key="9">
    <source>
        <dbReference type="Proteomes" id="UP000749559"/>
    </source>
</evidence>
<accession>A0A8S4PZF4</accession>
<dbReference type="PANTHER" id="PTHR11347">
    <property type="entry name" value="CYCLIC NUCLEOTIDE PHOSPHODIESTERASE"/>
    <property type="match status" value="1"/>
</dbReference>
<dbReference type="InterPro" id="IPR003607">
    <property type="entry name" value="HD/PDEase_dom"/>
</dbReference>
<feature type="active site" description="Proton donor" evidence="4">
    <location>
        <position position="566"/>
    </location>
</feature>
<keyword evidence="3" id="KW-0378">Hydrolase</keyword>
<dbReference type="InterPro" id="IPR003018">
    <property type="entry name" value="GAF"/>
</dbReference>
<dbReference type="Pfam" id="PF00233">
    <property type="entry name" value="PDEase_I"/>
    <property type="match status" value="1"/>
</dbReference>
<evidence type="ECO:0000256" key="6">
    <source>
        <dbReference type="SAM" id="MobiDB-lite"/>
    </source>
</evidence>
<feature type="domain" description="PDEase" evidence="7">
    <location>
        <begin position="492"/>
        <end position="738"/>
    </location>
</feature>
<evidence type="ECO:0000256" key="4">
    <source>
        <dbReference type="PIRSR" id="PIRSR623088-1"/>
    </source>
</evidence>
<dbReference type="Gene3D" id="3.30.450.40">
    <property type="match status" value="2"/>
</dbReference>
<keyword evidence="9" id="KW-1185">Reference proteome</keyword>
<feature type="binding site" evidence="5">
    <location>
        <position position="570"/>
    </location>
    <ligand>
        <name>Zn(2+)</name>
        <dbReference type="ChEBI" id="CHEBI:29105"/>
        <label>1</label>
    </ligand>
</feature>
<evidence type="ECO:0000259" key="7">
    <source>
        <dbReference type="PROSITE" id="PS51845"/>
    </source>
</evidence>
<name>A0A8S4PZF4_OWEFU</name>
<dbReference type="SMART" id="SM00471">
    <property type="entry name" value="HDc"/>
    <property type="match status" value="1"/>
</dbReference>
<gene>
    <name evidence="8" type="ORF">OFUS_LOCUS23310</name>
</gene>
<feature type="binding site" evidence="5">
    <location>
        <position position="607"/>
    </location>
    <ligand>
        <name>Zn(2+)</name>
        <dbReference type="ChEBI" id="CHEBI:29105"/>
        <label>2</label>
    </ligand>
</feature>
<dbReference type="InterPro" id="IPR023088">
    <property type="entry name" value="PDEase"/>
</dbReference>
<dbReference type="CDD" id="cd00077">
    <property type="entry name" value="HDc"/>
    <property type="match status" value="1"/>
</dbReference>
<evidence type="ECO:0000256" key="5">
    <source>
        <dbReference type="PIRSR" id="PIRSR623088-3"/>
    </source>
</evidence>
<dbReference type="FunFam" id="3.30.450.40:FF:000005">
    <property type="entry name" value="Phosphodiesterase"/>
    <property type="match status" value="1"/>
</dbReference>
<evidence type="ECO:0000256" key="2">
    <source>
        <dbReference type="ARBA" id="ARBA00022723"/>
    </source>
</evidence>